<reference evidence="2" key="1">
    <citation type="journal article" date="2015" name="Nature">
        <title>Complex archaea that bridge the gap between prokaryotes and eukaryotes.</title>
        <authorList>
            <person name="Spang A."/>
            <person name="Saw J.H."/>
            <person name="Jorgensen S.L."/>
            <person name="Zaremba-Niedzwiedzka K."/>
            <person name="Martijn J."/>
            <person name="Lind A.E."/>
            <person name="van Eijk R."/>
            <person name="Schleper C."/>
            <person name="Guy L."/>
            <person name="Ettema T.J."/>
        </authorList>
    </citation>
    <scope>NUCLEOTIDE SEQUENCE</scope>
</reference>
<dbReference type="CDD" id="cd00448">
    <property type="entry name" value="YjgF_YER057c_UK114_family"/>
    <property type="match status" value="1"/>
</dbReference>
<dbReference type="Pfam" id="PF01042">
    <property type="entry name" value="Ribonuc_L-PSP"/>
    <property type="match status" value="1"/>
</dbReference>
<dbReference type="Gene3D" id="3.30.1330.40">
    <property type="entry name" value="RutC-like"/>
    <property type="match status" value="1"/>
</dbReference>
<dbReference type="GO" id="GO:0019239">
    <property type="term" value="F:deaminase activity"/>
    <property type="evidence" value="ECO:0007669"/>
    <property type="project" value="TreeGrafter"/>
</dbReference>
<organism evidence="2">
    <name type="scientific">marine sediment metagenome</name>
    <dbReference type="NCBI Taxonomy" id="412755"/>
    <lineage>
        <taxon>unclassified sequences</taxon>
        <taxon>metagenomes</taxon>
        <taxon>ecological metagenomes</taxon>
    </lineage>
</organism>
<dbReference type="PANTHER" id="PTHR11803:SF39">
    <property type="entry name" value="2-IMINOBUTANOATE_2-IMINOPROPANOATE DEAMINASE"/>
    <property type="match status" value="1"/>
</dbReference>
<dbReference type="SUPFAM" id="SSF55298">
    <property type="entry name" value="YjgF-like"/>
    <property type="match status" value="1"/>
</dbReference>
<dbReference type="EMBL" id="LAZR01012687">
    <property type="protein sequence ID" value="KKM25584.1"/>
    <property type="molecule type" value="Genomic_DNA"/>
</dbReference>
<evidence type="ECO:0000256" key="1">
    <source>
        <dbReference type="ARBA" id="ARBA00010552"/>
    </source>
</evidence>
<dbReference type="NCBIfam" id="TIGR00004">
    <property type="entry name" value="Rid family detoxifying hydrolase"/>
    <property type="match status" value="1"/>
</dbReference>
<protein>
    <submittedName>
        <fullName evidence="2">Uncharacterized protein</fullName>
    </submittedName>
</protein>
<dbReference type="PROSITE" id="PS51257">
    <property type="entry name" value="PROKAR_LIPOPROTEIN"/>
    <property type="match status" value="1"/>
</dbReference>
<dbReference type="PROSITE" id="PS01094">
    <property type="entry name" value="UPF0076"/>
    <property type="match status" value="1"/>
</dbReference>
<proteinExistence type="inferred from homology"/>
<accession>A0A0F9IZN3</accession>
<dbReference type="FunFam" id="3.30.1330.40:FF:000001">
    <property type="entry name" value="L-PSP family endoribonuclease"/>
    <property type="match status" value="1"/>
</dbReference>
<dbReference type="InterPro" id="IPR035959">
    <property type="entry name" value="RutC-like_sf"/>
</dbReference>
<comment type="caution">
    <text evidence="2">The sequence shown here is derived from an EMBL/GenBank/DDBJ whole genome shotgun (WGS) entry which is preliminary data.</text>
</comment>
<dbReference type="GO" id="GO:0005829">
    <property type="term" value="C:cytosol"/>
    <property type="evidence" value="ECO:0007669"/>
    <property type="project" value="TreeGrafter"/>
</dbReference>
<dbReference type="PANTHER" id="PTHR11803">
    <property type="entry name" value="2-IMINOBUTANOATE/2-IMINOPROPANOATE DEAMINASE RIDA"/>
    <property type="match status" value="1"/>
</dbReference>
<evidence type="ECO:0000313" key="2">
    <source>
        <dbReference type="EMBL" id="KKM25584.1"/>
    </source>
</evidence>
<dbReference type="InterPro" id="IPR006175">
    <property type="entry name" value="YjgF/YER057c/UK114"/>
</dbReference>
<dbReference type="InterPro" id="IPR006056">
    <property type="entry name" value="RidA"/>
</dbReference>
<sequence>MKFKVLGIVLILVLISCQAQQTGEQAPSVEFLTPDDSANRPFSEAVRVGNWLILSGKIGINPETGALPPGGIKPETKQTMENIKRTLEKYGSSLDQVVKCTVMLADISEWSAMNEVYVTYFPDHKPARSAFGTSGLARGARLEIECWAVDK</sequence>
<comment type="similarity">
    <text evidence="1">Belongs to the RutC family.</text>
</comment>
<name>A0A0F9IZN3_9ZZZZ</name>
<dbReference type="InterPro" id="IPR019897">
    <property type="entry name" value="RidA_CS"/>
</dbReference>
<gene>
    <name evidence="2" type="ORF">LCGC14_1593550</name>
</gene>
<dbReference type="AlphaFoldDB" id="A0A0F9IZN3"/>